<dbReference type="EMBL" id="PGCJ01000014">
    <property type="protein sequence ID" value="PLW57114.1"/>
    <property type="molecule type" value="Genomic_DNA"/>
</dbReference>
<organism evidence="4 5">
    <name type="scientific">Puccinia coronata f. sp. avenae</name>
    <dbReference type="NCBI Taxonomy" id="200324"/>
    <lineage>
        <taxon>Eukaryota</taxon>
        <taxon>Fungi</taxon>
        <taxon>Dikarya</taxon>
        <taxon>Basidiomycota</taxon>
        <taxon>Pucciniomycotina</taxon>
        <taxon>Pucciniomycetes</taxon>
        <taxon>Pucciniales</taxon>
        <taxon>Pucciniaceae</taxon>
        <taxon>Puccinia</taxon>
    </lineage>
</organism>
<dbReference type="GO" id="GO:0005576">
    <property type="term" value="C:extracellular region"/>
    <property type="evidence" value="ECO:0007669"/>
    <property type="project" value="TreeGrafter"/>
</dbReference>
<dbReference type="GO" id="GO:0006032">
    <property type="term" value="P:chitin catabolic process"/>
    <property type="evidence" value="ECO:0007669"/>
    <property type="project" value="TreeGrafter"/>
</dbReference>
<dbReference type="Proteomes" id="UP000235388">
    <property type="component" value="Unassembled WGS sequence"/>
</dbReference>
<dbReference type="AlphaFoldDB" id="A0A2N5W4E9"/>
<proteinExistence type="predicted"/>
<dbReference type="EMBL" id="PGCI01000003">
    <property type="protein sequence ID" value="PLW51822.1"/>
    <property type="molecule type" value="Genomic_DNA"/>
</dbReference>
<dbReference type="Gene3D" id="3.20.20.80">
    <property type="entry name" value="Glycosidases"/>
    <property type="match status" value="1"/>
</dbReference>
<name>A0A2N5W4E9_9BASI</name>
<sequence length="429" mass="46319">MPSPVSIIPIIIALLSSTNCSPFGGDTSTTPVATPSNYTGVVMGYFSSSLAQYQRVSDIAWSNYTHMVFDGAYPMDGNQLTFGTDDDNTAAEQNARDFVEMAKKYNVKALLGVGGDQGSSYFSSYLSSDDTRNDFVQIVYKLATNWNFDGVVVEWLSPNDPGVIGCNTKSQADVSNYGLFAQALKTAWSQAILIVRSDLRGFIGASGSPATPDEISLLVKNVDYVDLMAYDGYTGNKGKSTGPFSAQTSKCPNIPPGADLSNGINELLEIMKSQGFSEKVLILGFTGYGRLFNIPQKFQPDTKIYQLPNVTAPRGGSTDDLFGTKDPCGNIRGYEGVYLLTEIIQAGWLASDGVTPTSSDGTQRGWDDCAIQPYLYSADYLLVYDDPQSLKSKSNTAKTNGFAGVSLFLSFAFPNEFLQAATIDWIKSA</sequence>
<evidence type="ECO:0000256" key="1">
    <source>
        <dbReference type="SAM" id="SignalP"/>
    </source>
</evidence>
<dbReference type="PANTHER" id="PTHR11177:SF317">
    <property type="entry name" value="CHITINASE 12-RELATED"/>
    <property type="match status" value="1"/>
</dbReference>
<evidence type="ECO:0000259" key="2">
    <source>
        <dbReference type="PROSITE" id="PS51910"/>
    </source>
</evidence>
<gene>
    <name evidence="4" type="ORF">PCANC_01924</name>
    <name evidence="3" type="ORF">PCASD_00825</name>
</gene>
<evidence type="ECO:0000313" key="4">
    <source>
        <dbReference type="EMBL" id="PLW57114.1"/>
    </source>
</evidence>
<dbReference type="Gene3D" id="3.10.50.10">
    <property type="match status" value="1"/>
</dbReference>
<dbReference type="PROSITE" id="PS51910">
    <property type="entry name" value="GH18_2"/>
    <property type="match status" value="1"/>
</dbReference>
<dbReference type="SUPFAM" id="SSF51445">
    <property type="entry name" value="(Trans)glycosidases"/>
    <property type="match status" value="1"/>
</dbReference>
<dbReference type="SMART" id="SM00636">
    <property type="entry name" value="Glyco_18"/>
    <property type="match status" value="1"/>
</dbReference>
<dbReference type="InterPro" id="IPR017853">
    <property type="entry name" value="GH"/>
</dbReference>
<feature type="domain" description="GH18" evidence="2">
    <location>
        <begin position="40"/>
        <end position="428"/>
    </location>
</feature>
<comment type="caution">
    <text evidence="4">The sequence shown here is derived from an EMBL/GenBank/DDBJ whole genome shotgun (WGS) entry which is preliminary data.</text>
</comment>
<dbReference type="Pfam" id="PF00704">
    <property type="entry name" value="Glyco_hydro_18"/>
    <property type="match status" value="1"/>
</dbReference>
<evidence type="ECO:0000313" key="5">
    <source>
        <dbReference type="Proteomes" id="UP000235388"/>
    </source>
</evidence>
<dbReference type="Proteomes" id="UP000235392">
    <property type="component" value="Unassembled WGS sequence"/>
</dbReference>
<evidence type="ECO:0000313" key="3">
    <source>
        <dbReference type="EMBL" id="PLW51822.1"/>
    </source>
</evidence>
<dbReference type="GO" id="GO:0008061">
    <property type="term" value="F:chitin binding"/>
    <property type="evidence" value="ECO:0007669"/>
    <property type="project" value="InterPro"/>
</dbReference>
<dbReference type="InterPro" id="IPR011583">
    <property type="entry name" value="Chitinase_II/V-like_cat"/>
</dbReference>
<dbReference type="STRING" id="200324.A0A2N5W4E9"/>
<dbReference type="PANTHER" id="PTHR11177">
    <property type="entry name" value="CHITINASE"/>
    <property type="match status" value="1"/>
</dbReference>
<dbReference type="GO" id="GO:0004568">
    <property type="term" value="F:chitinase activity"/>
    <property type="evidence" value="ECO:0007669"/>
    <property type="project" value="TreeGrafter"/>
</dbReference>
<keyword evidence="5" id="KW-1185">Reference proteome</keyword>
<dbReference type="GO" id="GO:0005975">
    <property type="term" value="P:carbohydrate metabolic process"/>
    <property type="evidence" value="ECO:0007669"/>
    <property type="project" value="InterPro"/>
</dbReference>
<dbReference type="InterPro" id="IPR029070">
    <property type="entry name" value="Chitinase_insertion_sf"/>
</dbReference>
<reference evidence="5 6" key="1">
    <citation type="submission" date="2017-11" db="EMBL/GenBank/DDBJ databases">
        <title>De novo assembly and phasing of dikaryotic genomes from two isolates of Puccinia coronata f. sp. avenae, the causal agent of oat crown rust.</title>
        <authorList>
            <person name="Miller M.E."/>
            <person name="Zhang Y."/>
            <person name="Omidvar V."/>
            <person name="Sperschneider J."/>
            <person name="Schwessinger B."/>
            <person name="Raley C."/>
            <person name="Palmer J.M."/>
            <person name="Garnica D."/>
            <person name="Upadhyaya N."/>
            <person name="Rathjen J."/>
            <person name="Taylor J.M."/>
            <person name="Park R.F."/>
            <person name="Dodds P.N."/>
            <person name="Hirsch C.D."/>
            <person name="Kianian S.F."/>
            <person name="Figueroa M."/>
        </authorList>
    </citation>
    <scope>NUCLEOTIDE SEQUENCE [LARGE SCALE GENOMIC DNA]</scope>
    <source>
        <strain evidence="4">12NC29</strain>
        <strain evidence="3">12SD80</strain>
    </source>
</reference>
<feature type="signal peptide" evidence="1">
    <location>
        <begin position="1"/>
        <end position="20"/>
    </location>
</feature>
<accession>A0A2N5W4E9</accession>
<dbReference type="InterPro" id="IPR050314">
    <property type="entry name" value="Glycosyl_Hydrlase_18"/>
</dbReference>
<dbReference type="InterPro" id="IPR001223">
    <property type="entry name" value="Glyco_hydro18_cat"/>
</dbReference>
<keyword evidence="1" id="KW-0732">Signal</keyword>
<protein>
    <recommendedName>
        <fullName evidence="2">GH18 domain-containing protein</fullName>
    </recommendedName>
</protein>
<feature type="chain" id="PRO_5015084126" description="GH18 domain-containing protein" evidence="1">
    <location>
        <begin position="21"/>
        <end position="429"/>
    </location>
</feature>
<evidence type="ECO:0000313" key="6">
    <source>
        <dbReference type="Proteomes" id="UP000235392"/>
    </source>
</evidence>
<dbReference type="OrthoDB" id="76388at2759"/>